<dbReference type="OrthoDB" id="7634932at2759"/>
<accession>A0A6H5J5I3</accession>
<proteinExistence type="predicted"/>
<dbReference type="AlphaFoldDB" id="A0A6H5J5I3"/>
<evidence type="ECO:0000313" key="2">
    <source>
        <dbReference type="Proteomes" id="UP000479190"/>
    </source>
</evidence>
<gene>
    <name evidence="1" type="ORF">TBRA_LOCUS15348</name>
</gene>
<keyword evidence="2" id="KW-1185">Reference proteome</keyword>
<name>A0A6H5J5I3_9HYME</name>
<organism evidence="1 2">
    <name type="scientific">Trichogramma brassicae</name>
    <dbReference type="NCBI Taxonomy" id="86971"/>
    <lineage>
        <taxon>Eukaryota</taxon>
        <taxon>Metazoa</taxon>
        <taxon>Ecdysozoa</taxon>
        <taxon>Arthropoda</taxon>
        <taxon>Hexapoda</taxon>
        <taxon>Insecta</taxon>
        <taxon>Pterygota</taxon>
        <taxon>Neoptera</taxon>
        <taxon>Endopterygota</taxon>
        <taxon>Hymenoptera</taxon>
        <taxon>Apocrita</taxon>
        <taxon>Proctotrupomorpha</taxon>
        <taxon>Chalcidoidea</taxon>
        <taxon>Trichogrammatidae</taxon>
        <taxon>Trichogramma</taxon>
    </lineage>
</organism>
<sequence>MADVRARFCFASVALDSKTTGVKVLTIQLEDDETIYQFPESLATKESHTKLFDLTIVKNVVKGLKTRGKFRKVWISLSGDLRKNYLDEE</sequence>
<protein>
    <submittedName>
        <fullName evidence="1">Uncharacterized protein</fullName>
    </submittedName>
</protein>
<feature type="non-terminal residue" evidence="1">
    <location>
        <position position="89"/>
    </location>
</feature>
<reference evidence="1 2" key="1">
    <citation type="submission" date="2020-02" db="EMBL/GenBank/DDBJ databases">
        <authorList>
            <person name="Ferguson B K."/>
        </authorList>
    </citation>
    <scope>NUCLEOTIDE SEQUENCE [LARGE SCALE GENOMIC DNA]</scope>
</reference>
<dbReference type="EMBL" id="CADCXV010001343">
    <property type="protein sequence ID" value="CAB0043760.1"/>
    <property type="molecule type" value="Genomic_DNA"/>
</dbReference>
<dbReference type="Proteomes" id="UP000479190">
    <property type="component" value="Unassembled WGS sequence"/>
</dbReference>
<evidence type="ECO:0000313" key="1">
    <source>
        <dbReference type="EMBL" id="CAB0043760.1"/>
    </source>
</evidence>